<dbReference type="PANTHER" id="PTHR30250:SF11">
    <property type="entry name" value="O-ANTIGEN TRANSPORTER-RELATED"/>
    <property type="match status" value="1"/>
</dbReference>
<protein>
    <submittedName>
        <fullName evidence="7">Oligosaccharide flippase family protein</fullName>
    </submittedName>
</protein>
<comment type="subcellular location">
    <subcellularLocation>
        <location evidence="1">Cell membrane</location>
        <topology evidence="1">Multi-pass membrane protein</topology>
    </subcellularLocation>
</comment>
<feature type="transmembrane region" description="Helical" evidence="6">
    <location>
        <begin position="328"/>
        <end position="349"/>
    </location>
</feature>
<feature type="transmembrane region" description="Helical" evidence="6">
    <location>
        <begin position="361"/>
        <end position="381"/>
    </location>
</feature>
<dbReference type="PANTHER" id="PTHR30250">
    <property type="entry name" value="PST FAMILY PREDICTED COLANIC ACID TRANSPORTER"/>
    <property type="match status" value="1"/>
</dbReference>
<accession>A0A974WF40</accession>
<dbReference type="Proteomes" id="UP000662783">
    <property type="component" value="Chromosome"/>
</dbReference>
<reference evidence="7" key="1">
    <citation type="submission" date="2021-02" db="EMBL/GenBank/DDBJ databases">
        <title>Fulvivirga sp. S481 isolated from sea water.</title>
        <authorList>
            <person name="Bae S.S."/>
            <person name="Baek K."/>
        </authorList>
    </citation>
    <scope>NUCLEOTIDE SEQUENCE</scope>
    <source>
        <strain evidence="7">S481</strain>
    </source>
</reference>
<keyword evidence="3 6" id="KW-0812">Transmembrane</keyword>
<keyword evidence="4 6" id="KW-1133">Transmembrane helix</keyword>
<name>A0A974WF40_9BACT</name>
<evidence type="ECO:0000256" key="3">
    <source>
        <dbReference type="ARBA" id="ARBA00022692"/>
    </source>
</evidence>
<dbReference type="InterPro" id="IPR002797">
    <property type="entry name" value="Polysacc_synth"/>
</dbReference>
<evidence type="ECO:0000313" key="8">
    <source>
        <dbReference type="Proteomes" id="UP000662783"/>
    </source>
</evidence>
<feature type="transmembrane region" description="Helical" evidence="6">
    <location>
        <begin position="179"/>
        <end position="199"/>
    </location>
</feature>
<evidence type="ECO:0000256" key="2">
    <source>
        <dbReference type="ARBA" id="ARBA00022475"/>
    </source>
</evidence>
<keyword evidence="8" id="KW-1185">Reference proteome</keyword>
<feature type="transmembrane region" description="Helical" evidence="6">
    <location>
        <begin position="115"/>
        <end position="132"/>
    </location>
</feature>
<dbReference type="InterPro" id="IPR050833">
    <property type="entry name" value="Poly_Biosynth_Transport"/>
</dbReference>
<dbReference type="KEGG" id="fuv:JR347_14585"/>
<feature type="transmembrane region" description="Helical" evidence="6">
    <location>
        <begin position="299"/>
        <end position="322"/>
    </location>
</feature>
<feature type="transmembrane region" description="Helical" evidence="6">
    <location>
        <begin position="21"/>
        <end position="42"/>
    </location>
</feature>
<dbReference type="EMBL" id="CP070608">
    <property type="protein sequence ID" value="QSE96810.1"/>
    <property type="molecule type" value="Genomic_DNA"/>
</dbReference>
<feature type="transmembrane region" description="Helical" evidence="6">
    <location>
        <begin position="89"/>
        <end position="109"/>
    </location>
</feature>
<sequence length="470" mass="52737">MIRVLKSINNSQIAKSGFHYFIGKIANKAQAFIAIPIFTRLLTPEDYGIVSVYLSIYSVMIVVSTLNLTSGIGRYYYEKATDFNQFLGVNVLFICFCAFLSGSLLLLGANQLSHWLQIPVNLFYLMAIALFFELFRTIYDRVLIITRSSKEYTILSSLTSYTGLGLSAGLIIYFTVDLYFYRLIGVVVAMMLSVFYSVYKLRRYVDFTKLSISHIKYNFNFSLPLLPYALSGVLLGTIDRAILNSLTNATETGLYSLAYNVGLLLMAGIVASNQAFIPNFFEWMNSANFSKIRSSQSKIMLVITLMGIGLIYFSPQIVYILADKSFHGAINLIPVIAGGYLLFAVANLGNHYFQYYKRTGVLAVVNITAGVLNVALNFIFIPEYGKVAAAWTTLVSFLFLAITNQMMLKSLFGRNTLSLSIYKPSIIIFSVAILGYFFIDIIDNSIIQLLLLVSIYITLVIFCLKKYGKY</sequence>
<dbReference type="AlphaFoldDB" id="A0A974WF40"/>
<proteinExistence type="predicted"/>
<feature type="transmembrane region" description="Helical" evidence="6">
    <location>
        <begin position="258"/>
        <end position="278"/>
    </location>
</feature>
<organism evidence="7 8">
    <name type="scientific">Fulvivirga lutea</name>
    <dbReference type="NCBI Taxonomy" id="2810512"/>
    <lineage>
        <taxon>Bacteria</taxon>
        <taxon>Pseudomonadati</taxon>
        <taxon>Bacteroidota</taxon>
        <taxon>Cytophagia</taxon>
        <taxon>Cytophagales</taxon>
        <taxon>Fulvivirgaceae</taxon>
        <taxon>Fulvivirga</taxon>
    </lineage>
</organism>
<evidence type="ECO:0000256" key="5">
    <source>
        <dbReference type="ARBA" id="ARBA00023136"/>
    </source>
</evidence>
<evidence type="ECO:0000313" key="7">
    <source>
        <dbReference type="EMBL" id="QSE96810.1"/>
    </source>
</evidence>
<feature type="transmembrane region" description="Helical" evidence="6">
    <location>
        <begin position="219"/>
        <end position="238"/>
    </location>
</feature>
<keyword evidence="2" id="KW-1003">Cell membrane</keyword>
<feature type="transmembrane region" description="Helical" evidence="6">
    <location>
        <begin position="152"/>
        <end position="173"/>
    </location>
</feature>
<gene>
    <name evidence="7" type="ORF">JR347_14585</name>
</gene>
<feature type="transmembrane region" description="Helical" evidence="6">
    <location>
        <begin position="420"/>
        <end position="439"/>
    </location>
</feature>
<feature type="transmembrane region" description="Helical" evidence="6">
    <location>
        <begin position="445"/>
        <end position="464"/>
    </location>
</feature>
<keyword evidence="5 6" id="KW-0472">Membrane</keyword>
<dbReference type="GO" id="GO:0005886">
    <property type="term" value="C:plasma membrane"/>
    <property type="evidence" value="ECO:0007669"/>
    <property type="project" value="UniProtKB-SubCell"/>
</dbReference>
<feature type="transmembrane region" description="Helical" evidence="6">
    <location>
        <begin position="387"/>
        <end position="408"/>
    </location>
</feature>
<feature type="transmembrane region" description="Helical" evidence="6">
    <location>
        <begin position="54"/>
        <end position="77"/>
    </location>
</feature>
<dbReference type="Pfam" id="PF01943">
    <property type="entry name" value="Polysacc_synt"/>
    <property type="match status" value="1"/>
</dbReference>
<evidence type="ECO:0000256" key="4">
    <source>
        <dbReference type="ARBA" id="ARBA00022989"/>
    </source>
</evidence>
<evidence type="ECO:0000256" key="6">
    <source>
        <dbReference type="SAM" id="Phobius"/>
    </source>
</evidence>
<dbReference type="RefSeq" id="WP_205721324.1">
    <property type="nucleotide sequence ID" value="NZ_CP070608.1"/>
</dbReference>
<evidence type="ECO:0000256" key="1">
    <source>
        <dbReference type="ARBA" id="ARBA00004651"/>
    </source>
</evidence>